<evidence type="ECO:0000313" key="3">
    <source>
        <dbReference type="Proteomes" id="UP001159427"/>
    </source>
</evidence>
<protein>
    <submittedName>
        <fullName evidence="2">Uncharacterized protein</fullName>
    </submittedName>
</protein>
<feature type="region of interest" description="Disordered" evidence="1">
    <location>
        <begin position="1"/>
        <end position="21"/>
    </location>
</feature>
<organism evidence="2 3">
    <name type="scientific">Porites evermanni</name>
    <dbReference type="NCBI Taxonomy" id="104178"/>
    <lineage>
        <taxon>Eukaryota</taxon>
        <taxon>Metazoa</taxon>
        <taxon>Cnidaria</taxon>
        <taxon>Anthozoa</taxon>
        <taxon>Hexacorallia</taxon>
        <taxon>Scleractinia</taxon>
        <taxon>Fungiina</taxon>
        <taxon>Poritidae</taxon>
        <taxon>Porites</taxon>
    </lineage>
</organism>
<dbReference type="Proteomes" id="UP001159427">
    <property type="component" value="Unassembled WGS sequence"/>
</dbReference>
<feature type="compositionally biased region" description="Polar residues" evidence="1">
    <location>
        <begin position="9"/>
        <end position="21"/>
    </location>
</feature>
<evidence type="ECO:0000313" key="2">
    <source>
        <dbReference type="EMBL" id="CAH3193925.1"/>
    </source>
</evidence>
<reference evidence="2 3" key="1">
    <citation type="submission" date="2022-05" db="EMBL/GenBank/DDBJ databases">
        <authorList>
            <consortium name="Genoscope - CEA"/>
            <person name="William W."/>
        </authorList>
    </citation>
    <scope>NUCLEOTIDE SEQUENCE [LARGE SCALE GENOMIC DNA]</scope>
</reference>
<keyword evidence="3" id="KW-1185">Reference proteome</keyword>
<accession>A0ABN8SQY8</accession>
<dbReference type="PANTHER" id="PTHR46704:SF1">
    <property type="entry name" value="TELOMERE LENGTH REGULATION PROTEIN TEL2 HOMOLOG"/>
    <property type="match status" value="1"/>
</dbReference>
<dbReference type="PANTHER" id="PTHR46704">
    <property type="entry name" value="CXC DOMAIN-CONTAINING PROTEIN-RELATED"/>
    <property type="match status" value="1"/>
</dbReference>
<gene>
    <name evidence="2" type="ORF">PEVE_00026794</name>
</gene>
<evidence type="ECO:0000256" key="1">
    <source>
        <dbReference type="SAM" id="MobiDB-lite"/>
    </source>
</evidence>
<comment type="caution">
    <text evidence="2">The sequence shown here is derived from an EMBL/GenBank/DDBJ whole genome shotgun (WGS) entry which is preliminary data.</text>
</comment>
<sequence length="405" mass="45257">MHILEKLSGESSSEVTRQTSTPNAEVQFKVTIVNGMAEIQSLDKPEWTKTCKHLAEHFHNHLFNKHDETQGIRLIFDRYNVPSSLKSDTRTKRQGSEDPVCYRISDSTHIAKVPLKKLLSHTKTKAELTAFLAKKVKERGQALRRQLDVARGKERETIHKDMGHLQSDHEEADTKIILHALDATADGATDLTIHSQDTDVLVLAIRRSSEICLNTSLVTERGTSHRSIKLQTIAEALGPEKTAALPAFRAITGADNTGSLSGKGKVSCWKAFLEAEDSVLNALAKLGREEQPGTDIKVGIERLVCQLYLPRTDITTVKELRWFLLRKKQAESDRLPPTQAALHQAILRAHFQLMVWNKDTEPNPACLAITEQLWMGNGERRVGPCNDNSSTGSRGCHRACQVWML</sequence>
<dbReference type="EMBL" id="CALNXI010003643">
    <property type="protein sequence ID" value="CAH3193925.1"/>
    <property type="molecule type" value="Genomic_DNA"/>
</dbReference>
<proteinExistence type="predicted"/>
<name>A0ABN8SQY8_9CNID</name>